<evidence type="ECO:0000313" key="4">
    <source>
        <dbReference type="Proteomes" id="UP000601041"/>
    </source>
</evidence>
<proteinExistence type="inferred from homology"/>
<feature type="domain" description="NIPSNAP" evidence="2">
    <location>
        <begin position="3"/>
        <end position="102"/>
    </location>
</feature>
<dbReference type="Proteomes" id="UP000601041">
    <property type="component" value="Unassembled WGS sequence"/>
</dbReference>
<comment type="caution">
    <text evidence="3">The sequence shown here is derived from an EMBL/GenBank/DDBJ whole genome shotgun (WGS) entry which is preliminary data.</text>
</comment>
<dbReference type="EMBL" id="CABFWE030000013">
    <property type="protein sequence ID" value="CAD7053234.1"/>
    <property type="molecule type" value="Genomic_DNA"/>
</dbReference>
<organism evidence="3 4">
    <name type="scientific">Pseudorhizobium halotolerans</name>
    <dbReference type="NCBI Taxonomy" id="1233081"/>
    <lineage>
        <taxon>Bacteria</taxon>
        <taxon>Pseudomonadati</taxon>
        <taxon>Pseudomonadota</taxon>
        <taxon>Alphaproteobacteria</taxon>
        <taxon>Hyphomicrobiales</taxon>
        <taxon>Rhizobiaceae</taxon>
        <taxon>Rhizobium/Agrobacterium group</taxon>
        <taxon>Pseudorhizobium</taxon>
    </lineage>
</organism>
<keyword evidence="4" id="KW-1185">Reference proteome</keyword>
<dbReference type="InterPro" id="IPR011008">
    <property type="entry name" value="Dimeric_a/b-barrel"/>
</dbReference>
<dbReference type="Gene3D" id="3.30.70.100">
    <property type="match status" value="1"/>
</dbReference>
<name>A0ABN7JXH4_9HYPH</name>
<dbReference type="PANTHER" id="PTHR21017">
    <property type="entry name" value="NIPSNAP-RELATED"/>
    <property type="match status" value="1"/>
</dbReference>
<reference evidence="3 4" key="1">
    <citation type="submission" date="2020-11" db="EMBL/GenBank/DDBJ databases">
        <authorList>
            <person name="Lassalle F."/>
        </authorList>
    </citation>
    <scope>NUCLEOTIDE SEQUENCE [LARGE SCALE GENOMIC DNA]</scope>
    <source>
        <strain evidence="3 4">AB21</strain>
    </source>
</reference>
<accession>A0ABN7JXH4</accession>
<protein>
    <submittedName>
        <fullName evidence="3">NIPSNAP family protein</fullName>
    </submittedName>
</protein>
<dbReference type="RefSeq" id="WP_142589612.1">
    <property type="nucleotide sequence ID" value="NZ_CABFWE030000013.1"/>
</dbReference>
<dbReference type="Pfam" id="PF07978">
    <property type="entry name" value="NIPSNAP"/>
    <property type="match status" value="1"/>
</dbReference>
<gene>
    <name evidence="3" type="ORF">RHAB21_04473</name>
</gene>
<dbReference type="PANTHER" id="PTHR21017:SF17">
    <property type="entry name" value="PROTEIN NIPSNAP"/>
    <property type="match status" value="1"/>
</dbReference>
<dbReference type="InterPro" id="IPR051557">
    <property type="entry name" value="NipSnap_domain"/>
</dbReference>
<sequence length="114" mass="13285">MIVEERDYRLVPGRLHEFISTYEKYGLDIQRRHLGGFLGYFITEIGELNHVVAWWSYESLADREARRTRMLADTEWNGYLGRVAGLIDIQSTRILKPVCFSPLPVRGRPTEMPS</sequence>
<evidence type="ECO:0000259" key="2">
    <source>
        <dbReference type="Pfam" id="PF07978"/>
    </source>
</evidence>
<dbReference type="SUPFAM" id="SSF54909">
    <property type="entry name" value="Dimeric alpha+beta barrel"/>
    <property type="match status" value="1"/>
</dbReference>
<evidence type="ECO:0000313" key="3">
    <source>
        <dbReference type="EMBL" id="CAD7053234.1"/>
    </source>
</evidence>
<dbReference type="InterPro" id="IPR012577">
    <property type="entry name" value="NIPSNAP"/>
</dbReference>
<evidence type="ECO:0000256" key="1">
    <source>
        <dbReference type="ARBA" id="ARBA00005291"/>
    </source>
</evidence>
<comment type="similarity">
    <text evidence="1">Belongs to the NipSnap family.</text>
</comment>